<dbReference type="SUPFAM" id="SSF47644">
    <property type="entry name" value="Methionine synthase domain"/>
    <property type="match status" value="1"/>
</dbReference>
<dbReference type="CDD" id="cd03465">
    <property type="entry name" value="URO-D_like"/>
    <property type="match status" value="1"/>
</dbReference>
<accession>A0A419EXU2</accession>
<dbReference type="InterPro" id="IPR052024">
    <property type="entry name" value="Methanogen_methyltrans"/>
</dbReference>
<evidence type="ECO:0000313" key="5">
    <source>
        <dbReference type="Proteomes" id="UP000285961"/>
    </source>
</evidence>
<dbReference type="GO" id="GO:0006779">
    <property type="term" value="P:porphyrin-containing compound biosynthetic process"/>
    <property type="evidence" value="ECO:0007669"/>
    <property type="project" value="InterPro"/>
</dbReference>
<dbReference type="SMART" id="SM01018">
    <property type="entry name" value="B12-binding_2"/>
    <property type="match status" value="1"/>
</dbReference>
<dbReference type="Proteomes" id="UP000285961">
    <property type="component" value="Unassembled WGS sequence"/>
</dbReference>
<evidence type="ECO:0000256" key="1">
    <source>
        <dbReference type="SAM" id="MobiDB-lite"/>
    </source>
</evidence>
<dbReference type="Pfam" id="PF02607">
    <property type="entry name" value="B12-binding_2"/>
    <property type="match status" value="1"/>
</dbReference>
<dbReference type="InterPro" id="IPR036724">
    <property type="entry name" value="Cobalamin-bd_sf"/>
</dbReference>
<dbReference type="SUPFAM" id="SSF52242">
    <property type="entry name" value="Cobalamin (vitamin B12)-binding domain"/>
    <property type="match status" value="1"/>
</dbReference>
<dbReference type="SUPFAM" id="SSF51726">
    <property type="entry name" value="UROD/MetE-like"/>
    <property type="match status" value="1"/>
</dbReference>
<protein>
    <recommendedName>
        <fullName evidence="6">Uroporphyrinogen decarboxylase (URO-D) domain-containing protein</fullName>
    </recommendedName>
</protein>
<dbReference type="GO" id="GO:0004853">
    <property type="term" value="F:uroporphyrinogen decarboxylase activity"/>
    <property type="evidence" value="ECO:0007669"/>
    <property type="project" value="InterPro"/>
</dbReference>
<dbReference type="GO" id="GO:0031419">
    <property type="term" value="F:cobalamin binding"/>
    <property type="evidence" value="ECO:0007669"/>
    <property type="project" value="InterPro"/>
</dbReference>
<dbReference type="Pfam" id="PF02310">
    <property type="entry name" value="B12-binding"/>
    <property type="match status" value="1"/>
</dbReference>
<dbReference type="PANTHER" id="PTHR47099:SF1">
    <property type="entry name" value="METHYLCOBAMIDE:COM METHYLTRANSFERASE MTBA"/>
    <property type="match status" value="1"/>
</dbReference>
<evidence type="ECO:0000259" key="3">
    <source>
        <dbReference type="PROSITE" id="PS51337"/>
    </source>
</evidence>
<dbReference type="InterPro" id="IPR038071">
    <property type="entry name" value="UROD/MetE-like_sf"/>
</dbReference>
<dbReference type="Gene3D" id="3.40.50.280">
    <property type="entry name" value="Cobalamin-binding domain"/>
    <property type="match status" value="1"/>
</dbReference>
<dbReference type="PANTHER" id="PTHR47099">
    <property type="entry name" value="METHYLCOBAMIDE:COM METHYLTRANSFERASE MTBA"/>
    <property type="match status" value="1"/>
</dbReference>
<dbReference type="Pfam" id="PF01208">
    <property type="entry name" value="URO-D"/>
    <property type="match status" value="1"/>
</dbReference>
<dbReference type="EMBL" id="QZKI01000077">
    <property type="protein sequence ID" value="RJP69900.1"/>
    <property type="molecule type" value="Genomic_DNA"/>
</dbReference>
<dbReference type="InterPro" id="IPR036594">
    <property type="entry name" value="Meth_synthase_dom"/>
</dbReference>
<feature type="domain" description="B12-binding N-terminal" evidence="3">
    <location>
        <begin position="32"/>
        <end position="126"/>
    </location>
</feature>
<dbReference type="GO" id="GO:0046872">
    <property type="term" value="F:metal ion binding"/>
    <property type="evidence" value="ECO:0007669"/>
    <property type="project" value="InterPro"/>
</dbReference>
<dbReference type="PROSITE" id="PS51337">
    <property type="entry name" value="B12_BINDING_NTER"/>
    <property type="match status" value="1"/>
</dbReference>
<name>A0A419EXU2_9BACT</name>
<gene>
    <name evidence="4" type="ORF">C4532_10220</name>
</gene>
<feature type="region of interest" description="Disordered" evidence="1">
    <location>
        <begin position="1"/>
        <end position="36"/>
    </location>
</feature>
<sequence length="612" mass="66949">MIFQRPHAGRTETRHPSQVSATRAIPSRRRERRNHPMRANILSEIADSVVSGSYEKTVELCEQAMQKGCNSADVVVKGLSAGMSQSGKRYGRRGMFLDSILWSAAAFQMGLACVSSDAQAERMQPVGTAVLGVMDGPWTIGKDIVTAVLKASNFEVVDAGSDVSPSAIAEAVKRHSADVAAVGLYLSYRAEQVGQLEKELFRLGCRHRTKLVVSGPSASRRIAEQFGADAYARTAEEVVTLAKKAIADRRSEMTSRERVMTALRHKEPDRVPLVPFAMTFSAKFASIPFKSYVSNAEALAEAEVKTARAFGWDAAIVSTDVGAYASAFDADVVMPEDDVPRLVGPAIRLECAREDFEKLDSPESYLHRGRVGEMIRAVGLIKKEVGDELAVIGWTEGPFQGTMLLFGADPRALFLTKQDPGLLKDIIRWYGEFELAVAKAMIDAGADIIGAGESVGYFMSPETFLEYVYPFEKQTFKRIREYGAPVLIHCCGYVPQCIGFAPEVNPGGAIQFDYQVNLARAKKQIGKKITIMGNLDCNRLLHLGSENDVERACKRAIEQAAAGGGFWLSGGCEIPRDMPYSNMRAMLGAIKKYGRYPMTLKKSAPRGKTRKA</sequence>
<comment type="caution">
    <text evidence="4">The sequence shown here is derived from an EMBL/GenBank/DDBJ whole genome shotgun (WGS) entry which is preliminary data.</text>
</comment>
<feature type="domain" description="B12-binding" evidence="2">
    <location>
        <begin position="122"/>
        <end position="256"/>
    </location>
</feature>
<dbReference type="AlphaFoldDB" id="A0A419EXU2"/>
<dbReference type="InterPro" id="IPR006158">
    <property type="entry name" value="Cobalamin-bd"/>
</dbReference>
<proteinExistence type="predicted"/>
<evidence type="ECO:0000313" key="4">
    <source>
        <dbReference type="EMBL" id="RJP69900.1"/>
    </source>
</evidence>
<organism evidence="4 5">
    <name type="scientific">Candidatus Abyssobacteria bacterium SURF_17</name>
    <dbReference type="NCBI Taxonomy" id="2093361"/>
    <lineage>
        <taxon>Bacteria</taxon>
        <taxon>Pseudomonadati</taxon>
        <taxon>Candidatus Hydrogenedentota</taxon>
        <taxon>Candidatus Abyssobacteria</taxon>
    </lineage>
</organism>
<evidence type="ECO:0008006" key="6">
    <source>
        <dbReference type="Google" id="ProtNLM"/>
    </source>
</evidence>
<dbReference type="InterPro" id="IPR003759">
    <property type="entry name" value="Cbl-bd_cap"/>
</dbReference>
<feature type="compositionally biased region" description="Basic residues" evidence="1">
    <location>
        <begin position="26"/>
        <end position="36"/>
    </location>
</feature>
<evidence type="ECO:0000259" key="2">
    <source>
        <dbReference type="PROSITE" id="PS51332"/>
    </source>
</evidence>
<dbReference type="PROSITE" id="PS51332">
    <property type="entry name" value="B12_BINDING"/>
    <property type="match status" value="1"/>
</dbReference>
<dbReference type="Gene3D" id="1.10.1240.10">
    <property type="entry name" value="Methionine synthase domain"/>
    <property type="match status" value="1"/>
</dbReference>
<reference evidence="4 5" key="1">
    <citation type="journal article" date="2017" name="ISME J.">
        <title>Energy and carbon metabolisms in a deep terrestrial subsurface fluid microbial community.</title>
        <authorList>
            <person name="Momper L."/>
            <person name="Jungbluth S.P."/>
            <person name="Lee M.D."/>
            <person name="Amend J.P."/>
        </authorList>
    </citation>
    <scope>NUCLEOTIDE SEQUENCE [LARGE SCALE GENOMIC DNA]</scope>
    <source>
        <strain evidence="4">SURF_17</strain>
    </source>
</reference>
<dbReference type="Gene3D" id="3.20.20.210">
    <property type="match status" value="1"/>
</dbReference>
<dbReference type="InterPro" id="IPR000257">
    <property type="entry name" value="Uroporphyrinogen_deCOase"/>
</dbReference>